<name>A0AAV6V5Q8_9ARAC</name>
<gene>
    <name evidence="6" type="ORF">JTE90_025324</name>
</gene>
<dbReference type="Pfam" id="PF00379">
    <property type="entry name" value="Chitin_bind_4"/>
    <property type="match status" value="1"/>
</dbReference>
<organism evidence="6 7">
    <name type="scientific">Oedothorax gibbosus</name>
    <dbReference type="NCBI Taxonomy" id="931172"/>
    <lineage>
        <taxon>Eukaryota</taxon>
        <taxon>Metazoa</taxon>
        <taxon>Ecdysozoa</taxon>
        <taxon>Arthropoda</taxon>
        <taxon>Chelicerata</taxon>
        <taxon>Arachnida</taxon>
        <taxon>Araneae</taxon>
        <taxon>Araneomorphae</taxon>
        <taxon>Entelegynae</taxon>
        <taxon>Araneoidea</taxon>
        <taxon>Linyphiidae</taxon>
        <taxon>Erigoninae</taxon>
        <taxon>Oedothorax</taxon>
    </lineage>
</organism>
<feature type="compositionally biased region" description="Pro residues" evidence="4">
    <location>
        <begin position="183"/>
        <end position="196"/>
    </location>
</feature>
<evidence type="ECO:0000256" key="1">
    <source>
        <dbReference type="ARBA" id="ARBA00002980"/>
    </source>
</evidence>
<evidence type="ECO:0000256" key="5">
    <source>
        <dbReference type="SAM" id="SignalP"/>
    </source>
</evidence>
<feature type="compositionally biased region" description="Polar residues" evidence="4">
    <location>
        <begin position="148"/>
        <end position="158"/>
    </location>
</feature>
<dbReference type="Proteomes" id="UP000827092">
    <property type="component" value="Unassembled WGS sequence"/>
</dbReference>
<feature type="region of interest" description="Disordered" evidence="4">
    <location>
        <begin position="93"/>
        <end position="203"/>
    </location>
</feature>
<evidence type="ECO:0000256" key="3">
    <source>
        <dbReference type="PROSITE-ProRule" id="PRU00497"/>
    </source>
</evidence>
<dbReference type="PROSITE" id="PS00233">
    <property type="entry name" value="CHIT_BIND_RR_1"/>
    <property type="match status" value="1"/>
</dbReference>
<dbReference type="InterPro" id="IPR050468">
    <property type="entry name" value="Cuticle_Struct_Prot"/>
</dbReference>
<dbReference type="Gene3D" id="3.10.50.10">
    <property type="match status" value="1"/>
</dbReference>
<feature type="chain" id="PRO_5043742331" description="Cuticle protein" evidence="5">
    <location>
        <begin position="21"/>
        <end position="505"/>
    </location>
</feature>
<evidence type="ECO:0008006" key="8">
    <source>
        <dbReference type="Google" id="ProtNLM"/>
    </source>
</evidence>
<accession>A0AAV6V5Q8</accession>
<dbReference type="InterPro" id="IPR000618">
    <property type="entry name" value="Insect_cuticle"/>
</dbReference>
<feature type="signal peptide" evidence="5">
    <location>
        <begin position="1"/>
        <end position="20"/>
    </location>
</feature>
<dbReference type="InterPro" id="IPR029070">
    <property type="entry name" value="Chitinase_insertion_sf"/>
</dbReference>
<keyword evidence="7" id="KW-1185">Reference proteome</keyword>
<feature type="region of interest" description="Disordered" evidence="4">
    <location>
        <begin position="27"/>
        <end position="60"/>
    </location>
</feature>
<evidence type="ECO:0000313" key="6">
    <source>
        <dbReference type="EMBL" id="KAG8192060.1"/>
    </source>
</evidence>
<dbReference type="PANTHER" id="PTHR10380">
    <property type="entry name" value="CUTICLE PROTEIN"/>
    <property type="match status" value="1"/>
</dbReference>
<dbReference type="GO" id="GO:0008010">
    <property type="term" value="F:structural constituent of chitin-based larval cuticle"/>
    <property type="evidence" value="ECO:0007669"/>
    <property type="project" value="TreeGrafter"/>
</dbReference>
<dbReference type="EMBL" id="JAFNEN010000146">
    <property type="protein sequence ID" value="KAG8192060.1"/>
    <property type="molecule type" value="Genomic_DNA"/>
</dbReference>
<dbReference type="AlphaFoldDB" id="A0AAV6V5Q8"/>
<dbReference type="PROSITE" id="PS51155">
    <property type="entry name" value="CHIT_BIND_RR_2"/>
    <property type="match status" value="1"/>
</dbReference>
<keyword evidence="5" id="KW-0732">Signal</keyword>
<dbReference type="GO" id="GO:0062129">
    <property type="term" value="C:chitin-based extracellular matrix"/>
    <property type="evidence" value="ECO:0007669"/>
    <property type="project" value="TreeGrafter"/>
</dbReference>
<reference evidence="6 7" key="1">
    <citation type="journal article" date="2022" name="Nat. Ecol. Evol.">
        <title>A masculinizing supergene underlies an exaggerated male reproductive morph in a spider.</title>
        <authorList>
            <person name="Hendrickx F."/>
            <person name="De Corte Z."/>
            <person name="Sonet G."/>
            <person name="Van Belleghem S.M."/>
            <person name="Kostlbacher S."/>
            <person name="Vangestel C."/>
        </authorList>
    </citation>
    <scope>NUCLEOTIDE SEQUENCE [LARGE SCALE GENOMIC DNA]</scope>
    <source>
        <strain evidence="6">W744_W776</strain>
    </source>
</reference>
<comment type="function">
    <text evidence="1">Component of the rigid cuticle of the spider.</text>
</comment>
<proteinExistence type="predicted"/>
<protein>
    <recommendedName>
        <fullName evidence="8">Cuticle protein</fullName>
    </recommendedName>
</protein>
<feature type="region of interest" description="Disordered" evidence="4">
    <location>
        <begin position="409"/>
        <end position="428"/>
    </location>
</feature>
<evidence type="ECO:0000313" key="7">
    <source>
        <dbReference type="Proteomes" id="UP000827092"/>
    </source>
</evidence>
<keyword evidence="2 3" id="KW-0193">Cuticle</keyword>
<evidence type="ECO:0000256" key="2">
    <source>
        <dbReference type="ARBA" id="ARBA00022460"/>
    </source>
</evidence>
<dbReference type="InterPro" id="IPR031311">
    <property type="entry name" value="CHIT_BIND_RR_consensus"/>
</dbReference>
<sequence>MGRTLPSVCVVILSIVGSLGQEAFQSQTTTDAPANVDWDTTNAPLSEPNAQSQSDAPTPIFNQDYETIFSNPWGPMMMQMNLSPYGDRLYNGRSRFETQGNSDVNPFLRRPDAYYPRDWNDTVPQDYERYSVLPDYQPYPPQGVFYPQTENSDRNPNNVDLPDQLESTSDQQDPQSRDDSKPPTDPAISQPPPFYIPPFSRQSASRDQQFYYPPMNYFWGNQDIRGRANTARPTPYPYPPGFYPPGGPPTYPQVNVFVQPPNGEDKSALTAPEQTAERRQSVPEPLSPPVPASNNLPVPSYPPRPNLPFPLNPYLFGYPPFGFRPPFVPELIPRPTPILPNIPPPNNNLIDIPTQDLLRPPKREDLPPLPPPKHVPDVVNVDVIGPSVADTKPAGGNIPYSFGYDINDGLGTEQQRQESSDASGVKTGSYSYTDLNGVYRIVNYIADKDGYRVSMKTNEPGAANPGSADVVVLAERPPLKIVVEGLKRSNVEVAVASDQSEMEIE</sequence>
<comment type="caution">
    <text evidence="6">The sequence shown here is derived from an EMBL/GenBank/DDBJ whole genome shotgun (WGS) entry which is preliminary data.</text>
</comment>
<feature type="region of interest" description="Disordered" evidence="4">
    <location>
        <begin position="259"/>
        <end position="299"/>
    </location>
</feature>
<evidence type="ECO:0000256" key="4">
    <source>
        <dbReference type="SAM" id="MobiDB-lite"/>
    </source>
</evidence>